<accession>A0ABT1J5L1</accession>
<dbReference type="Proteomes" id="UP001206483">
    <property type="component" value="Unassembled WGS sequence"/>
</dbReference>
<dbReference type="EMBL" id="JAMZDX010000006">
    <property type="protein sequence ID" value="MCP2312720.1"/>
    <property type="molecule type" value="Genomic_DNA"/>
</dbReference>
<comment type="caution">
    <text evidence="1">The sequence shown here is derived from an EMBL/GenBank/DDBJ whole genome shotgun (WGS) entry which is preliminary data.</text>
</comment>
<name>A0ABT1J5L1_9ACTN</name>
<keyword evidence="2" id="KW-1185">Reference proteome</keyword>
<proteinExistence type="predicted"/>
<gene>
    <name evidence="1" type="ORF">FHR36_005901</name>
</gene>
<evidence type="ECO:0000313" key="1">
    <source>
        <dbReference type="EMBL" id="MCP2312720.1"/>
    </source>
</evidence>
<protein>
    <submittedName>
        <fullName evidence="1">Uncharacterized protein</fullName>
    </submittedName>
</protein>
<dbReference type="RefSeq" id="WP_253802068.1">
    <property type="nucleotide sequence ID" value="NZ_BAAAUB010000105.1"/>
</dbReference>
<sequence length="301" mass="33171">MHGTVISTRVAIAPSSAFEAPAGALSVVDRRRPGQRYPRVAVRGLELNRLQVATAMLELSDHIGYKPSVAHLSSVLDWAVEAYGLDGLNSAARDMLHLSVAEDHNLDVAMAWLHAHTLVTSFWYTNAESRLMTRWERAVALHLAGEDLLPRRLLADYYAAKTPAAELSALVAHGASLVPVAELEDLAEELEREQNPFIDRPATGEERARRAALKGALPDYNRRRFCHHVADIHHRMFELSTPLVVHSDSGERFLGATVPDCPEMHIRQAAVYAAGRAHREARQKHATLASEAQIGQGGMRV</sequence>
<organism evidence="1 2">
    <name type="scientific">Kitasatospora paracochleata</name>
    <dbReference type="NCBI Taxonomy" id="58354"/>
    <lineage>
        <taxon>Bacteria</taxon>
        <taxon>Bacillati</taxon>
        <taxon>Actinomycetota</taxon>
        <taxon>Actinomycetes</taxon>
        <taxon>Kitasatosporales</taxon>
        <taxon>Streptomycetaceae</taxon>
        <taxon>Kitasatospora</taxon>
    </lineage>
</organism>
<evidence type="ECO:0000313" key="2">
    <source>
        <dbReference type="Proteomes" id="UP001206483"/>
    </source>
</evidence>
<reference evidence="1 2" key="1">
    <citation type="submission" date="2022-06" db="EMBL/GenBank/DDBJ databases">
        <title>Sequencing the genomes of 1000 actinobacteria strains.</title>
        <authorList>
            <person name="Klenk H.-P."/>
        </authorList>
    </citation>
    <scope>NUCLEOTIDE SEQUENCE [LARGE SCALE GENOMIC DNA]</scope>
    <source>
        <strain evidence="1 2">DSM 41656</strain>
    </source>
</reference>